<evidence type="ECO:0000256" key="1">
    <source>
        <dbReference type="SAM" id="Phobius"/>
    </source>
</evidence>
<evidence type="ECO:0000313" key="2">
    <source>
        <dbReference type="EMBL" id="OGG72693.1"/>
    </source>
</evidence>
<reference evidence="2 3" key="1">
    <citation type="journal article" date="2016" name="Nat. Commun.">
        <title>Thousands of microbial genomes shed light on interconnected biogeochemical processes in an aquifer system.</title>
        <authorList>
            <person name="Anantharaman K."/>
            <person name="Brown C.T."/>
            <person name="Hug L.A."/>
            <person name="Sharon I."/>
            <person name="Castelle C.J."/>
            <person name="Probst A.J."/>
            <person name="Thomas B.C."/>
            <person name="Singh A."/>
            <person name="Wilkins M.J."/>
            <person name="Karaoz U."/>
            <person name="Brodie E.L."/>
            <person name="Williams K.H."/>
            <person name="Hubbard S.S."/>
            <person name="Banfield J.F."/>
        </authorList>
    </citation>
    <scope>NUCLEOTIDE SEQUENCE [LARGE SCALE GENOMIC DNA]</scope>
</reference>
<feature type="transmembrane region" description="Helical" evidence="1">
    <location>
        <begin position="164"/>
        <end position="187"/>
    </location>
</feature>
<proteinExistence type="predicted"/>
<keyword evidence="1" id="KW-0472">Membrane</keyword>
<name>A0A1F6EGD2_9BACT</name>
<feature type="transmembrane region" description="Helical" evidence="1">
    <location>
        <begin position="6"/>
        <end position="24"/>
    </location>
</feature>
<evidence type="ECO:0008006" key="4">
    <source>
        <dbReference type="Google" id="ProtNLM"/>
    </source>
</evidence>
<accession>A0A1F6EGD2</accession>
<feature type="transmembrane region" description="Helical" evidence="1">
    <location>
        <begin position="131"/>
        <end position="152"/>
    </location>
</feature>
<feature type="transmembrane region" description="Helical" evidence="1">
    <location>
        <begin position="74"/>
        <end position="93"/>
    </location>
</feature>
<dbReference type="Proteomes" id="UP000177306">
    <property type="component" value="Unassembled WGS sequence"/>
</dbReference>
<dbReference type="AlphaFoldDB" id="A0A1F6EGD2"/>
<keyword evidence="1" id="KW-0812">Transmembrane</keyword>
<keyword evidence="1" id="KW-1133">Transmembrane helix</keyword>
<dbReference type="EMBL" id="MFLY01000035">
    <property type="protein sequence ID" value="OGG72693.1"/>
    <property type="molecule type" value="Genomic_DNA"/>
</dbReference>
<feature type="transmembrane region" description="Helical" evidence="1">
    <location>
        <begin position="207"/>
        <end position="224"/>
    </location>
</feature>
<evidence type="ECO:0000313" key="3">
    <source>
        <dbReference type="Proteomes" id="UP000177306"/>
    </source>
</evidence>
<organism evidence="2 3">
    <name type="scientific">Candidatus Kaiserbacteria bacterium RIFCSPLOWO2_01_FULL_53_17</name>
    <dbReference type="NCBI Taxonomy" id="1798511"/>
    <lineage>
        <taxon>Bacteria</taxon>
        <taxon>Candidatus Kaiseribacteriota</taxon>
    </lineage>
</organism>
<feature type="transmembrane region" description="Helical" evidence="1">
    <location>
        <begin position="105"/>
        <end position="125"/>
    </location>
</feature>
<feature type="transmembrane region" description="Helical" evidence="1">
    <location>
        <begin position="31"/>
        <end position="54"/>
    </location>
</feature>
<sequence length="230" mass="26276">MQGFLRPLSFFFGVPALFLLSRDIGYFRKAAIGAGILGILLFSFDFVAEFNNAWGWGIDFIIPYIFWDTVSADIMVWYFLWVFLIILFYEHFLEHDRSRRISRHAVPVAIAGVGIAAVIVATYLYAPHLLVVPYAYAVLSFLISLVCVVELYRRPHLGRKVVKLIPFFALFFMAYEIIALYTGLWTFPGTYVGSVAVGNLMFPLEELVVWILMSSAMAALYYEFTIGDER</sequence>
<gene>
    <name evidence="2" type="ORF">A3A38_00710</name>
</gene>
<protein>
    <recommendedName>
        <fullName evidence="4">Lycopene cyclase domain-containing protein</fullName>
    </recommendedName>
</protein>
<comment type="caution">
    <text evidence="2">The sequence shown here is derived from an EMBL/GenBank/DDBJ whole genome shotgun (WGS) entry which is preliminary data.</text>
</comment>